<dbReference type="EMBL" id="LATX01001593">
    <property type="protein sequence ID" value="KTB40260.1"/>
    <property type="molecule type" value="Genomic_DNA"/>
</dbReference>
<evidence type="ECO:0000313" key="5">
    <source>
        <dbReference type="Proteomes" id="UP000054988"/>
    </source>
</evidence>
<dbReference type="GO" id="GO:0006740">
    <property type="term" value="P:NADPH regeneration"/>
    <property type="evidence" value="ECO:0007669"/>
    <property type="project" value="TreeGrafter"/>
</dbReference>
<dbReference type="Proteomes" id="UP000054988">
    <property type="component" value="Unassembled WGS sequence"/>
</dbReference>
<dbReference type="Gene3D" id="3.40.50.720">
    <property type="entry name" value="NAD(P)-binding Rossmann-like Domain"/>
    <property type="match status" value="1"/>
</dbReference>
<evidence type="ECO:0000259" key="2">
    <source>
        <dbReference type="Pfam" id="PF01408"/>
    </source>
</evidence>
<reference evidence="4 5" key="1">
    <citation type="submission" date="2015-12" db="EMBL/GenBank/DDBJ databases">
        <title>Draft genome sequence of Moniliophthora roreri, the causal agent of frosty pod rot of cacao.</title>
        <authorList>
            <person name="Aime M.C."/>
            <person name="Diaz-Valderrama J.R."/>
            <person name="Kijpornyongpan T."/>
            <person name="Phillips-Mora W."/>
        </authorList>
    </citation>
    <scope>NUCLEOTIDE SEQUENCE [LARGE SCALE GENOMIC DNA]</scope>
    <source>
        <strain evidence="4 5">MCA 2952</strain>
    </source>
</reference>
<dbReference type="GO" id="GO:0000166">
    <property type="term" value="F:nucleotide binding"/>
    <property type="evidence" value="ECO:0007669"/>
    <property type="project" value="InterPro"/>
</dbReference>
<proteinExistence type="inferred from homology"/>
<accession>A0A0W0FVE9</accession>
<dbReference type="SUPFAM" id="SSF51735">
    <property type="entry name" value="NAD(P)-binding Rossmann-fold domains"/>
    <property type="match status" value="1"/>
</dbReference>
<dbReference type="Pfam" id="PF22725">
    <property type="entry name" value="GFO_IDH_MocA_C3"/>
    <property type="match status" value="1"/>
</dbReference>
<organism evidence="4 5">
    <name type="scientific">Moniliophthora roreri</name>
    <name type="common">Frosty pod rot fungus</name>
    <name type="synonym">Monilia roreri</name>
    <dbReference type="NCBI Taxonomy" id="221103"/>
    <lineage>
        <taxon>Eukaryota</taxon>
        <taxon>Fungi</taxon>
        <taxon>Dikarya</taxon>
        <taxon>Basidiomycota</taxon>
        <taxon>Agaricomycotina</taxon>
        <taxon>Agaricomycetes</taxon>
        <taxon>Agaricomycetidae</taxon>
        <taxon>Agaricales</taxon>
        <taxon>Marasmiineae</taxon>
        <taxon>Marasmiaceae</taxon>
        <taxon>Moniliophthora</taxon>
    </lineage>
</organism>
<dbReference type="SUPFAM" id="SSF55347">
    <property type="entry name" value="Glyceraldehyde-3-phosphate dehydrogenase-like, C-terminal domain"/>
    <property type="match status" value="1"/>
</dbReference>
<name>A0A0W0FVE9_MONRR</name>
<evidence type="ECO:0000259" key="3">
    <source>
        <dbReference type="Pfam" id="PF22725"/>
    </source>
</evidence>
<dbReference type="AlphaFoldDB" id="A0A0W0FVE9"/>
<evidence type="ECO:0008006" key="6">
    <source>
        <dbReference type="Google" id="ProtNLM"/>
    </source>
</evidence>
<dbReference type="eggNOG" id="KOG2742">
    <property type="taxonomic scope" value="Eukaryota"/>
</dbReference>
<dbReference type="InterPro" id="IPR000683">
    <property type="entry name" value="Gfo/Idh/MocA-like_OxRdtase_N"/>
</dbReference>
<dbReference type="PANTHER" id="PTHR42840">
    <property type="entry name" value="NAD(P)-BINDING ROSSMANN-FOLD SUPERFAMILY PROTEIN-RELATED"/>
    <property type="match status" value="1"/>
</dbReference>
<feature type="domain" description="Gfo/Idh/MocA-like oxidoreductase N-terminal" evidence="2">
    <location>
        <begin position="10"/>
        <end position="134"/>
    </location>
</feature>
<protein>
    <recommendedName>
        <fullName evidence="6">Oxidoreductase family protein</fullName>
    </recommendedName>
</protein>
<gene>
    <name evidence="4" type="ORF">WG66_7160</name>
</gene>
<comment type="caution">
    <text evidence="4">The sequence shown here is derived from an EMBL/GenBank/DDBJ whole genome shotgun (WGS) entry which is preliminary data.</text>
</comment>
<dbReference type="GO" id="GO:0005737">
    <property type="term" value="C:cytoplasm"/>
    <property type="evidence" value="ECO:0007669"/>
    <property type="project" value="TreeGrafter"/>
</dbReference>
<dbReference type="Gene3D" id="3.30.360.10">
    <property type="entry name" value="Dihydrodipicolinate Reductase, domain 2"/>
    <property type="match status" value="1"/>
</dbReference>
<evidence type="ECO:0000256" key="1">
    <source>
        <dbReference type="ARBA" id="ARBA00010928"/>
    </source>
</evidence>
<dbReference type="Pfam" id="PF01408">
    <property type="entry name" value="GFO_IDH_MocA"/>
    <property type="match status" value="1"/>
</dbReference>
<dbReference type="GO" id="GO:0016491">
    <property type="term" value="F:oxidoreductase activity"/>
    <property type="evidence" value="ECO:0007669"/>
    <property type="project" value="TreeGrafter"/>
</dbReference>
<evidence type="ECO:0000313" key="4">
    <source>
        <dbReference type="EMBL" id="KTB40260.1"/>
    </source>
</evidence>
<dbReference type="InterPro" id="IPR055170">
    <property type="entry name" value="GFO_IDH_MocA-like_dom"/>
</dbReference>
<dbReference type="InterPro" id="IPR036291">
    <property type="entry name" value="NAD(P)-bd_dom_sf"/>
</dbReference>
<feature type="domain" description="GFO/IDH/MocA-like oxidoreductase" evidence="3">
    <location>
        <begin position="154"/>
        <end position="281"/>
    </location>
</feature>
<dbReference type="PANTHER" id="PTHR42840:SF5">
    <property type="entry name" value="NAD(P)-BINDING ROSSMANN-FOLD SUPERFAMILY PROTEIN"/>
    <property type="match status" value="1"/>
</dbReference>
<comment type="similarity">
    <text evidence="1">Belongs to the Gfo/Idh/MocA family.</text>
</comment>
<sequence length="370" mass="40327">MSTVETPAGIAILGAGIFPALAYIPALQSLSEAAPPLKAVYSRSEKSAAELSKVAASSLSLETQPDIYYDGDDTKNLDALLRRSDIAAIIIALPLTIQPEIVLKCLDAGKHVLSEKPVAATVSKGLSLIHDASKYVEKGLVWRVAENFEAEPVYRKAGEILKSGAIGKVSFFKASVANYIDESSPWYKTPWRTHPDYQGGFLLDGGVHTTAALRTLLPQPLTQLSGFASLNKDYLAPHDTIHTIVRAGPDFHGTIDMTWAWPTKTKPIQEEIVVTGTKGWLGIGRIEGRWRMTVKTLLNEKPESYEEKEEKFEFSPQGVAQEFLHFFRAVKGESALDIGKPLDALRDVAFIQAALNSDGNPVSLEDLVQG</sequence>